<gene>
    <name evidence="1" type="ORF">AVEN_146147_1</name>
</gene>
<comment type="caution">
    <text evidence="1">The sequence shown here is derived from an EMBL/GenBank/DDBJ whole genome shotgun (WGS) entry which is preliminary data.</text>
</comment>
<accession>A0A4Y2EFK0</accession>
<dbReference type="EMBL" id="BGPR01000598">
    <property type="protein sequence ID" value="GBM27922.1"/>
    <property type="molecule type" value="Genomic_DNA"/>
</dbReference>
<keyword evidence="2" id="KW-1185">Reference proteome</keyword>
<name>A0A4Y2EFK0_ARAVE</name>
<organism evidence="1 2">
    <name type="scientific">Araneus ventricosus</name>
    <name type="common">Orbweaver spider</name>
    <name type="synonym">Epeira ventricosa</name>
    <dbReference type="NCBI Taxonomy" id="182803"/>
    <lineage>
        <taxon>Eukaryota</taxon>
        <taxon>Metazoa</taxon>
        <taxon>Ecdysozoa</taxon>
        <taxon>Arthropoda</taxon>
        <taxon>Chelicerata</taxon>
        <taxon>Arachnida</taxon>
        <taxon>Araneae</taxon>
        <taxon>Araneomorphae</taxon>
        <taxon>Entelegynae</taxon>
        <taxon>Araneoidea</taxon>
        <taxon>Araneidae</taxon>
        <taxon>Araneus</taxon>
    </lineage>
</organism>
<proteinExistence type="predicted"/>
<dbReference type="AlphaFoldDB" id="A0A4Y2EFK0"/>
<dbReference type="Proteomes" id="UP000499080">
    <property type="component" value="Unassembled WGS sequence"/>
</dbReference>
<reference evidence="1 2" key="1">
    <citation type="journal article" date="2019" name="Sci. Rep.">
        <title>Orb-weaving spider Araneus ventricosus genome elucidates the spidroin gene catalogue.</title>
        <authorList>
            <person name="Kono N."/>
            <person name="Nakamura H."/>
            <person name="Ohtoshi R."/>
            <person name="Moran D.A.P."/>
            <person name="Shinohara A."/>
            <person name="Yoshida Y."/>
            <person name="Fujiwara M."/>
            <person name="Mori M."/>
            <person name="Tomita M."/>
            <person name="Arakawa K."/>
        </authorList>
    </citation>
    <scope>NUCLEOTIDE SEQUENCE [LARGE SCALE GENOMIC DNA]</scope>
</reference>
<protein>
    <submittedName>
        <fullName evidence="1">Uncharacterized protein</fullName>
    </submittedName>
</protein>
<sequence>MKKRSYERPTLLKAKPLMFSKVKEICPVHACNAKGIACSISRSEMPKASNAQETYKNLTAHPKQCLGTANKISPKKIDEKIVLGIAIRKTGSGNPADPASLDVYRIR</sequence>
<evidence type="ECO:0000313" key="2">
    <source>
        <dbReference type="Proteomes" id="UP000499080"/>
    </source>
</evidence>
<evidence type="ECO:0000313" key="1">
    <source>
        <dbReference type="EMBL" id="GBM27922.1"/>
    </source>
</evidence>